<evidence type="ECO:0000313" key="9">
    <source>
        <dbReference type="EMBL" id="KAK1387633.1"/>
    </source>
</evidence>
<keyword evidence="10" id="KW-1185">Reference proteome</keyword>
<dbReference type="InterPro" id="IPR006702">
    <property type="entry name" value="CASP_dom"/>
</dbReference>
<organism evidence="9 10">
    <name type="scientific">Heracleum sosnowskyi</name>
    <dbReference type="NCBI Taxonomy" id="360622"/>
    <lineage>
        <taxon>Eukaryota</taxon>
        <taxon>Viridiplantae</taxon>
        <taxon>Streptophyta</taxon>
        <taxon>Embryophyta</taxon>
        <taxon>Tracheophyta</taxon>
        <taxon>Spermatophyta</taxon>
        <taxon>Magnoliopsida</taxon>
        <taxon>eudicotyledons</taxon>
        <taxon>Gunneridae</taxon>
        <taxon>Pentapetalae</taxon>
        <taxon>asterids</taxon>
        <taxon>campanulids</taxon>
        <taxon>Apiales</taxon>
        <taxon>Apiaceae</taxon>
        <taxon>Apioideae</taxon>
        <taxon>apioid superclade</taxon>
        <taxon>Tordylieae</taxon>
        <taxon>Tordyliinae</taxon>
        <taxon>Heracleum</taxon>
    </lineage>
</organism>
<dbReference type="Proteomes" id="UP001237642">
    <property type="component" value="Unassembled WGS sequence"/>
</dbReference>
<comment type="subcellular location">
    <subcellularLocation>
        <location evidence="1 7">Cell membrane</location>
        <topology evidence="1 7">Multi-pass membrane protein</topology>
    </subcellularLocation>
</comment>
<proteinExistence type="inferred from homology"/>
<dbReference type="AlphaFoldDB" id="A0AAD8MXU1"/>
<evidence type="ECO:0000256" key="1">
    <source>
        <dbReference type="ARBA" id="ARBA00004651"/>
    </source>
</evidence>
<accession>A0AAD8MXU1</accession>
<comment type="similarity">
    <text evidence="2 7">Belongs to the Casparian strip membrane proteins (CASP) family.</text>
</comment>
<comment type="caution">
    <text evidence="7">Lacks conserved residue(s) required for the propagation of feature annotation.</text>
</comment>
<feature type="transmembrane region" description="Helical" evidence="7">
    <location>
        <begin position="31"/>
        <end position="53"/>
    </location>
</feature>
<protein>
    <recommendedName>
        <fullName evidence="7">CASP-like protein</fullName>
    </recommendedName>
</protein>
<comment type="caution">
    <text evidence="9">The sequence shown here is derived from an EMBL/GenBank/DDBJ whole genome shotgun (WGS) entry which is preliminary data.</text>
</comment>
<dbReference type="GO" id="GO:0005886">
    <property type="term" value="C:plasma membrane"/>
    <property type="evidence" value="ECO:0007669"/>
    <property type="project" value="UniProtKB-SubCell"/>
</dbReference>
<dbReference type="EMBL" id="JAUIZM010000004">
    <property type="protein sequence ID" value="KAK1387633.1"/>
    <property type="molecule type" value="Genomic_DNA"/>
</dbReference>
<keyword evidence="4 7" id="KW-0812">Transmembrane</keyword>
<evidence type="ECO:0000256" key="6">
    <source>
        <dbReference type="ARBA" id="ARBA00023136"/>
    </source>
</evidence>
<keyword evidence="3 7" id="KW-1003">Cell membrane</keyword>
<dbReference type="NCBIfam" id="TIGR01569">
    <property type="entry name" value="A_tha_TIGR01569"/>
    <property type="match status" value="1"/>
</dbReference>
<evidence type="ECO:0000256" key="7">
    <source>
        <dbReference type="RuleBase" id="RU361233"/>
    </source>
</evidence>
<evidence type="ECO:0000256" key="3">
    <source>
        <dbReference type="ARBA" id="ARBA00022475"/>
    </source>
</evidence>
<dbReference type="Pfam" id="PF04535">
    <property type="entry name" value="CASP_dom"/>
    <property type="match status" value="1"/>
</dbReference>
<dbReference type="InterPro" id="IPR006459">
    <property type="entry name" value="CASP/CASPL"/>
</dbReference>
<gene>
    <name evidence="9" type="ORF">POM88_015811</name>
</gene>
<feature type="domain" description="Casparian strip membrane protein" evidence="8">
    <location>
        <begin position="31"/>
        <end position="128"/>
    </location>
</feature>
<feature type="transmembrane region" description="Helical" evidence="7">
    <location>
        <begin position="81"/>
        <end position="107"/>
    </location>
</feature>
<reference evidence="9" key="2">
    <citation type="submission" date="2023-05" db="EMBL/GenBank/DDBJ databases">
        <authorList>
            <person name="Schelkunov M.I."/>
        </authorList>
    </citation>
    <scope>NUCLEOTIDE SEQUENCE</scope>
    <source>
        <strain evidence="9">Hsosn_3</strain>
        <tissue evidence="9">Leaf</tissue>
    </source>
</reference>
<sequence length="139" mass="14906">MASINPESPALVLELQKDSDADRKNPANCTAVLDVVLRLLLFSTILISVVALVTGKQTETIAIPFPPYRVSVSAKFTDSSAFIYSSAALSVACLYSIITTLLSFFALMKRGGKLTKLVSSLIFAIDVVSFQAPPSPHQD</sequence>
<evidence type="ECO:0000256" key="2">
    <source>
        <dbReference type="ARBA" id="ARBA00007651"/>
    </source>
</evidence>
<name>A0AAD8MXU1_9APIA</name>
<reference evidence="9" key="1">
    <citation type="submission" date="2023-02" db="EMBL/GenBank/DDBJ databases">
        <title>Genome of toxic invasive species Heracleum sosnowskyi carries increased number of genes despite the absence of recent whole-genome duplications.</title>
        <authorList>
            <person name="Schelkunov M."/>
            <person name="Shtratnikova V."/>
            <person name="Makarenko M."/>
            <person name="Klepikova A."/>
            <person name="Omelchenko D."/>
            <person name="Novikova G."/>
            <person name="Obukhova E."/>
            <person name="Bogdanov V."/>
            <person name="Penin A."/>
            <person name="Logacheva M."/>
        </authorList>
    </citation>
    <scope>NUCLEOTIDE SEQUENCE</scope>
    <source>
        <strain evidence="9">Hsosn_3</strain>
        <tissue evidence="9">Leaf</tissue>
    </source>
</reference>
<evidence type="ECO:0000313" key="10">
    <source>
        <dbReference type="Proteomes" id="UP001237642"/>
    </source>
</evidence>
<evidence type="ECO:0000259" key="8">
    <source>
        <dbReference type="Pfam" id="PF04535"/>
    </source>
</evidence>
<keyword evidence="5 7" id="KW-1133">Transmembrane helix</keyword>
<evidence type="ECO:0000256" key="5">
    <source>
        <dbReference type="ARBA" id="ARBA00022989"/>
    </source>
</evidence>
<keyword evidence="6 7" id="KW-0472">Membrane</keyword>
<evidence type="ECO:0000256" key="4">
    <source>
        <dbReference type="ARBA" id="ARBA00022692"/>
    </source>
</evidence>
<comment type="subunit">
    <text evidence="7">Homodimer and heterodimers.</text>
</comment>